<accession>A0A1B6EED5</accession>
<feature type="chain" id="PRO_5008582036" description="Lipocalin/cytosolic fatty-acid binding domain-containing protein" evidence="1">
    <location>
        <begin position="28"/>
        <end position="198"/>
    </location>
</feature>
<evidence type="ECO:0000313" key="2">
    <source>
        <dbReference type="EMBL" id="JAS36292.1"/>
    </source>
</evidence>
<organism evidence="2">
    <name type="scientific">Clastoptera arizonana</name>
    <name type="common">Arizona spittle bug</name>
    <dbReference type="NCBI Taxonomy" id="38151"/>
    <lineage>
        <taxon>Eukaryota</taxon>
        <taxon>Metazoa</taxon>
        <taxon>Ecdysozoa</taxon>
        <taxon>Arthropoda</taxon>
        <taxon>Hexapoda</taxon>
        <taxon>Insecta</taxon>
        <taxon>Pterygota</taxon>
        <taxon>Neoptera</taxon>
        <taxon>Paraneoptera</taxon>
        <taxon>Hemiptera</taxon>
        <taxon>Auchenorrhyncha</taxon>
        <taxon>Cercopoidea</taxon>
        <taxon>Clastopteridae</taxon>
        <taxon>Clastoptera</taxon>
    </lineage>
</organism>
<reference evidence="2" key="1">
    <citation type="submission" date="2015-12" db="EMBL/GenBank/DDBJ databases">
        <title>De novo transcriptome assembly of four potential Pierce s Disease insect vectors from Arizona vineyards.</title>
        <authorList>
            <person name="Tassone E.E."/>
        </authorList>
    </citation>
    <scope>NUCLEOTIDE SEQUENCE</scope>
</reference>
<sequence length="198" mass="22057">ECDIDAKNRMKLFLITLVALSVSSVMGALDSSNCRVIQGAANFAFSDFIQGQYRYEAGTQSSDVKNYYSSYLATTQVGDIWYTIFTSNIKDGTQQNIDYVIVDQSGAQIHEVMLIDGQQSDKEYILTVYGHEPGKYTQFYVCGEKTPAGDDVRYTLSYGSYKLTPADWKKIAQNDKYQQFTGSLVKIGTGAKVADNDE</sequence>
<gene>
    <name evidence="2" type="ORF">g.45527</name>
</gene>
<dbReference type="AlphaFoldDB" id="A0A1B6EED5"/>
<feature type="signal peptide" evidence="1">
    <location>
        <begin position="1"/>
        <end position="27"/>
    </location>
</feature>
<feature type="non-terminal residue" evidence="2">
    <location>
        <position position="1"/>
    </location>
</feature>
<proteinExistence type="predicted"/>
<evidence type="ECO:0008006" key="3">
    <source>
        <dbReference type="Google" id="ProtNLM"/>
    </source>
</evidence>
<dbReference type="EMBL" id="GEDC01001006">
    <property type="protein sequence ID" value="JAS36292.1"/>
    <property type="molecule type" value="Transcribed_RNA"/>
</dbReference>
<keyword evidence="1" id="KW-0732">Signal</keyword>
<evidence type="ECO:0000256" key="1">
    <source>
        <dbReference type="SAM" id="SignalP"/>
    </source>
</evidence>
<name>A0A1B6EED5_9HEMI</name>
<protein>
    <recommendedName>
        <fullName evidence="3">Lipocalin/cytosolic fatty-acid binding domain-containing protein</fullName>
    </recommendedName>
</protein>